<proteinExistence type="predicted"/>
<accession>A0A392UEL2</accession>
<keyword evidence="2" id="KW-1185">Reference proteome</keyword>
<feature type="non-terminal residue" evidence="1">
    <location>
        <position position="39"/>
    </location>
</feature>
<evidence type="ECO:0000313" key="2">
    <source>
        <dbReference type="Proteomes" id="UP000265520"/>
    </source>
</evidence>
<dbReference type="Proteomes" id="UP000265520">
    <property type="component" value="Unassembled WGS sequence"/>
</dbReference>
<organism evidence="1 2">
    <name type="scientific">Trifolium medium</name>
    <dbReference type="NCBI Taxonomy" id="97028"/>
    <lineage>
        <taxon>Eukaryota</taxon>
        <taxon>Viridiplantae</taxon>
        <taxon>Streptophyta</taxon>
        <taxon>Embryophyta</taxon>
        <taxon>Tracheophyta</taxon>
        <taxon>Spermatophyta</taxon>
        <taxon>Magnoliopsida</taxon>
        <taxon>eudicotyledons</taxon>
        <taxon>Gunneridae</taxon>
        <taxon>Pentapetalae</taxon>
        <taxon>rosids</taxon>
        <taxon>fabids</taxon>
        <taxon>Fabales</taxon>
        <taxon>Fabaceae</taxon>
        <taxon>Papilionoideae</taxon>
        <taxon>50 kb inversion clade</taxon>
        <taxon>NPAAA clade</taxon>
        <taxon>Hologalegina</taxon>
        <taxon>IRL clade</taxon>
        <taxon>Trifolieae</taxon>
        <taxon>Trifolium</taxon>
    </lineage>
</organism>
<reference evidence="1 2" key="1">
    <citation type="journal article" date="2018" name="Front. Plant Sci.">
        <title>Red Clover (Trifolium pratense) and Zigzag Clover (T. medium) - A Picture of Genomic Similarities and Differences.</title>
        <authorList>
            <person name="Dluhosova J."/>
            <person name="Istvanek J."/>
            <person name="Nedelnik J."/>
            <person name="Repkova J."/>
        </authorList>
    </citation>
    <scope>NUCLEOTIDE SEQUENCE [LARGE SCALE GENOMIC DNA]</scope>
    <source>
        <strain evidence="2">cv. 10/8</strain>
        <tissue evidence="1">Leaf</tissue>
    </source>
</reference>
<name>A0A392UEL2_9FABA</name>
<comment type="caution">
    <text evidence="1">The sequence shown here is derived from an EMBL/GenBank/DDBJ whole genome shotgun (WGS) entry which is preliminary data.</text>
</comment>
<evidence type="ECO:0000313" key="1">
    <source>
        <dbReference type="EMBL" id="MCI71277.1"/>
    </source>
</evidence>
<dbReference type="EMBL" id="LXQA010793163">
    <property type="protein sequence ID" value="MCI71277.1"/>
    <property type="molecule type" value="Genomic_DNA"/>
</dbReference>
<sequence length="39" mass="4356">MFLRKSRQISPELSVGEELSAIFSPALARLRRARSVVPS</sequence>
<dbReference type="AlphaFoldDB" id="A0A392UEL2"/>
<protein>
    <submittedName>
        <fullName evidence="1">Uncharacterized protein</fullName>
    </submittedName>
</protein>